<organism evidence="2 3">
    <name type="scientific">Alectoria fallacina</name>
    <dbReference type="NCBI Taxonomy" id="1903189"/>
    <lineage>
        <taxon>Eukaryota</taxon>
        <taxon>Fungi</taxon>
        <taxon>Dikarya</taxon>
        <taxon>Ascomycota</taxon>
        <taxon>Pezizomycotina</taxon>
        <taxon>Lecanoromycetes</taxon>
        <taxon>OSLEUM clade</taxon>
        <taxon>Lecanoromycetidae</taxon>
        <taxon>Lecanorales</taxon>
        <taxon>Lecanorineae</taxon>
        <taxon>Parmeliaceae</taxon>
        <taxon>Alectoria</taxon>
    </lineage>
</organism>
<name>A0A8H3PGV0_9LECA</name>
<evidence type="ECO:0000313" key="2">
    <source>
        <dbReference type="EMBL" id="CAF9940547.1"/>
    </source>
</evidence>
<proteinExistence type="predicted"/>
<accession>A0A8H3PGV0</accession>
<dbReference type="AlphaFoldDB" id="A0A8H3PGV0"/>
<reference evidence="2" key="1">
    <citation type="submission" date="2021-03" db="EMBL/GenBank/DDBJ databases">
        <authorList>
            <person name="Tagirdzhanova G."/>
        </authorList>
    </citation>
    <scope>NUCLEOTIDE SEQUENCE</scope>
</reference>
<dbReference type="EMBL" id="CAJPDR010000607">
    <property type="protein sequence ID" value="CAF9940547.1"/>
    <property type="molecule type" value="Genomic_DNA"/>
</dbReference>
<evidence type="ECO:0000256" key="1">
    <source>
        <dbReference type="SAM" id="MobiDB-lite"/>
    </source>
</evidence>
<protein>
    <submittedName>
        <fullName evidence="2">Uncharacterized protein</fullName>
    </submittedName>
</protein>
<feature type="compositionally biased region" description="Polar residues" evidence="1">
    <location>
        <begin position="98"/>
        <end position="120"/>
    </location>
</feature>
<dbReference type="Proteomes" id="UP000664203">
    <property type="component" value="Unassembled WGS sequence"/>
</dbReference>
<keyword evidence="3" id="KW-1185">Reference proteome</keyword>
<feature type="compositionally biased region" description="Basic and acidic residues" evidence="1">
    <location>
        <begin position="146"/>
        <end position="161"/>
    </location>
</feature>
<comment type="caution">
    <text evidence="2">The sequence shown here is derived from an EMBL/GenBank/DDBJ whole genome shotgun (WGS) entry which is preliminary data.</text>
</comment>
<feature type="compositionally biased region" description="Basic and acidic residues" evidence="1">
    <location>
        <begin position="168"/>
        <end position="190"/>
    </location>
</feature>
<gene>
    <name evidence="2" type="ORF">ALECFALPRED_008710</name>
</gene>
<evidence type="ECO:0000313" key="3">
    <source>
        <dbReference type="Proteomes" id="UP000664203"/>
    </source>
</evidence>
<feature type="region of interest" description="Disordered" evidence="1">
    <location>
        <begin position="1"/>
        <end position="24"/>
    </location>
</feature>
<feature type="compositionally biased region" description="Low complexity" evidence="1">
    <location>
        <begin position="55"/>
        <end position="76"/>
    </location>
</feature>
<feature type="compositionally biased region" description="Low complexity" evidence="1">
    <location>
        <begin position="130"/>
        <end position="141"/>
    </location>
</feature>
<feature type="region of interest" description="Disordered" evidence="1">
    <location>
        <begin position="36"/>
        <end position="190"/>
    </location>
</feature>
<feature type="compositionally biased region" description="Low complexity" evidence="1">
    <location>
        <begin position="36"/>
        <end position="45"/>
    </location>
</feature>
<sequence>MDTSRPSVSCLGNNNDNHVLQTPGLDSSLKNLAISSSAKSKTSKAVIDTWEEAASPLSSSSRSTTPSQPSTPTGATPGPPPPTPTSPTSSHSRKRSTDWSTFSSAYTLNSPSSTLRSPQNPEKRPEKSSAAAGRLIAGALGVKPPKKTEESKAYERAVREKERKRKEVAKEEARKAEREKEEARRAIWEG</sequence>